<name>A0AAV1UTR6_9STRA</name>
<dbReference type="AlphaFoldDB" id="A0AAV1UTR6"/>
<organism evidence="1 2">
    <name type="scientific">Peronospora matthiolae</name>
    <dbReference type="NCBI Taxonomy" id="2874970"/>
    <lineage>
        <taxon>Eukaryota</taxon>
        <taxon>Sar</taxon>
        <taxon>Stramenopiles</taxon>
        <taxon>Oomycota</taxon>
        <taxon>Peronosporomycetes</taxon>
        <taxon>Peronosporales</taxon>
        <taxon>Peronosporaceae</taxon>
        <taxon>Peronospora</taxon>
    </lineage>
</organism>
<comment type="caution">
    <text evidence="1">The sequence shown here is derived from an EMBL/GenBank/DDBJ whole genome shotgun (WGS) entry which is preliminary data.</text>
</comment>
<accession>A0AAV1UTR6</accession>
<proteinExistence type="predicted"/>
<evidence type="ECO:0000313" key="2">
    <source>
        <dbReference type="Proteomes" id="UP001162060"/>
    </source>
</evidence>
<reference evidence="1" key="1">
    <citation type="submission" date="2024-01" db="EMBL/GenBank/DDBJ databases">
        <authorList>
            <person name="Webb A."/>
        </authorList>
    </citation>
    <scope>NUCLEOTIDE SEQUENCE</scope>
    <source>
        <strain evidence="1">Pm1</strain>
    </source>
</reference>
<protein>
    <submittedName>
        <fullName evidence="1">Uncharacterized protein</fullName>
    </submittedName>
</protein>
<evidence type="ECO:0000313" key="1">
    <source>
        <dbReference type="EMBL" id="CAK7938209.1"/>
    </source>
</evidence>
<gene>
    <name evidence="1" type="ORF">PM001_LOCUS23359</name>
</gene>
<sequence>MDGCWSRWVVFGLDWVDEDGFYANLIDDPLLKRHRQPTRLRHVIEQRFHSLPPALAAALSHSFCHEIQAGVTSTRPLLPSR</sequence>
<dbReference type="EMBL" id="CAKLBY020000229">
    <property type="protein sequence ID" value="CAK7938209.1"/>
    <property type="molecule type" value="Genomic_DNA"/>
</dbReference>
<dbReference type="Proteomes" id="UP001162060">
    <property type="component" value="Unassembled WGS sequence"/>
</dbReference>